<dbReference type="AlphaFoldDB" id="A0A813A4D1"/>
<feature type="chain" id="PRO_5032552711" description="Protein sel-1-like 1" evidence="1">
    <location>
        <begin position="24"/>
        <end position="421"/>
    </location>
</feature>
<evidence type="ECO:0000313" key="2">
    <source>
        <dbReference type="EMBL" id="CAE7853510.1"/>
    </source>
</evidence>
<dbReference type="InterPro" id="IPR050767">
    <property type="entry name" value="Sel1_AlgK"/>
</dbReference>
<keyword evidence="3" id="KW-1185">Reference proteome</keyword>
<dbReference type="PANTHER" id="PTHR11102">
    <property type="entry name" value="SEL-1-LIKE PROTEIN"/>
    <property type="match status" value="1"/>
</dbReference>
<accession>A0A813A4D1</accession>
<keyword evidence="1" id="KW-0732">Signal</keyword>
<gene>
    <name evidence="2" type="ORF">SNEC2469_LOCUS26592</name>
</gene>
<feature type="non-terminal residue" evidence="2">
    <location>
        <position position="1"/>
    </location>
</feature>
<protein>
    <recommendedName>
        <fullName evidence="4">Protein sel-1-like 1</fullName>
    </recommendedName>
</protein>
<name>A0A813A4D1_9DINO</name>
<dbReference type="EMBL" id="CAJNJA010054398">
    <property type="protein sequence ID" value="CAE7853510.1"/>
    <property type="molecule type" value="Genomic_DNA"/>
</dbReference>
<evidence type="ECO:0008006" key="4">
    <source>
        <dbReference type="Google" id="ProtNLM"/>
    </source>
</evidence>
<sequence>MAQAAWPWAWPWLALLFVCGGSAKPALDALDCEALQRNVELDLHGHDGNWRKAIAAVANGASSGCGRSFFYLGALLALGEPEVAQFARFRVSRDGSIEFQWASLPESQTESLDRPLLAYYIGAEKKDAFSTLALSNYMLKGLMLGATRWWQGSANQIGVPAISRIPHGHGSGNSLCPVVLRALEVVAETAASNEDKGSDVSVLQFYIRNATEGRRAKKELQDWMLARSRDGWGPAKYVQSALFLHGDEDLGVPRNTSHAAMLLDSVAQDGSAEASWAALLLHARQSNASGILHYAEQVRDSDAPQLQKVMAQHYLHLYGSRNASLAGVYLLAAADLGDPNAQQMVAHAYAGLNVPELSNIKIPGAPNEARALQYYGLAARQGRPVSAINAVSLMLRRSRDTSQSCRTAAATLQSVALSFHP</sequence>
<dbReference type="InterPro" id="IPR011990">
    <property type="entry name" value="TPR-like_helical_dom_sf"/>
</dbReference>
<evidence type="ECO:0000256" key="1">
    <source>
        <dbReference type="SAM" id="SignalP"/>
    </source>
</evidence>
<dbReference type="PANTHER" id="PTHR11102:SF160">
    <property type="entry name" value="ERAD-ASSOCIATED E3 UBIQUITIN-PROTEIN LIGASE COMPONENT HRD3"/>
    <property type="match status" value="1"/>
</dbReference>
<dbReference type="SUPFAM" id="SSF81901">
    <property type="entry name" value="HCP-like"/>
    <property type="match status" value="1"/>
</dbReference>
<feature type="signal peptide" evidence="1">
    <location>
        <begin position="1"/>
        <end position="23"/>
    </location>
</feature>
<dbReference type="Proteomes" id="UP000601435">
    <property type="component" value="Unassembled WGS sequence"/>
</dbReference>
<evidence type="ECO:0000313" key="3">
    <source>
        <dbReference type="Proteomes" id="UP000601435"/>
    </source>
</evidence>
<reference evidence="2" key="1">
    <citation type="submission" date="2021-02" db="EMBL/GenBank/DDBJ databases">
        <authorList>
            <person name="Dougan E. K."/>
            <person name="Rhodes N."/>
            <person name="Thang M."/>
            <person name="Chan C."/>
        </authorList>
    </citation>
    <scope>NUCLEOTIDE SEQUENCE</scope>
</reference>
<proteinExistence type="predicted"/>
<organism evidence="2 3">
    <name type="scientific">Symbiodinium necroappetens</name>
    <dbReference type="NCBI Taxonomy" id="1628268"/>
    <lineage>
        <taxon>Eukaryota</taxon>
        <taxon>Sar</taxon>
        <taxon>Alveolata</taxon>
        <taxon>Dinophyceae</taxon>
        <taxon>Suessiales</taxon>
        <taxon>Symbiodiniaceae</taxon>
        <taxon>Symbiodinium</taxon>
    </lineage>
</organism>
<dbReference type="OrthoDB" id="272077at2759"/>
<comment type="caution">
    <text evidence="2">The sequence shown here is derived from an EMBL/GenBank/DDBJ whole genome shotgun (WGS) entry which is preliminary data.</text>
</comment>
<dbReference type="Gene3D" id="1.25.40.10">
    <property type="entry name" value="Tetratricopeptide repeat domain"/>
    <property type="match status" value="1"/>
</dbReference>